<feature type="compositionally biased region" description="Low complexity" evidence="1">
    <location>
        <begin position="20"/>
        <end position="32"/>
    </location>
</feature>
<feature type="region of interest" description="Disordered" evidence="1">
    <location>
        <begin position="72"/>
        <end position="112"/>
    </location>
</feature>
<comment type="caution">
    <text evidence="3">The sequence shown here is derived from an EMBL/GenBank/DDBJ whole genome shotgun (WGS) entry which is preliminary data.</text>
</comment>
<dbReference type="OrthoDB" id="3539644at2759"/>
<dbReference type="Proteomes" id="UP000767238">
    <property type="component" value="Unassembled WGS sequence"/>
</dbReference>
<evidence type="ECO:0000256" key="1">
    <source>
        <dbReference type="SAM" id="MobiDB-lite"/>
    </source>
</evidence>
<feature type="non-terminal residue" evidence="3">
    <location>
        <position position="1"/>
    </location>
</feature>
<proteinExistence type="predicted"/>
<name>A0A9P8GJ85_AURME</name>
<dbReference type="AlphaFoldDB" id="A0A9P8GJ85"/>
<evidence type="ECO:0000313" key="3">
    <source>
        <dbReference type="EMBL" id="KAH0224882.1"/>
    </source>
</evidence>
<reference evidence="3" key="2">
    <citation type="submission" date="2021-08" db="EMBL/GenBank/DDBJ databases">
        <authorList>
            <person name="Gostincar C."/>
            <person name="Sun X."/>
            <person name="Song Z."/>
            <person name="Gunde-Cimerman N."/>
        </authorList>
    </citation>
    <scope>NUCLEOTIDE SEQUENCE</scope>
    <source>
        <strain evidence="3">EXF-8016</strain>
    </source>
</reference>
<keyword evidence="2" id="KW-0812">Transmembrane</keyword>
<reference evidence="3" key="1">
    <citation type="journal article" date="2021" name="J Fungi (Basel)">
        <title>Virulence traits and population genomics of the black yeast Aureobasidium melanogenum.</title>
        <authorList>
            <person name="Cernosa A."/>
            <person name="Sun X."/>
            <person name="Gostincar C."/>
            <person name="Fang C."/>
            <person name="Gunde-Cimerman N."/>
            <person name="Song Z."/>
        </authorList>
    </citation>
    <scope>NUCLEOTIDE SEQUENCE</scope>
    <source>
        <strain evidence="3">EXF-8016</strain>
    </source>
</reference>
<organism evidence="3 4">
    <name type="scientific">Aureobasidium melanogenum</name>
    <name type="common">Aureobasidium pullulans var. melanogenum</name>
    <dbReference type="NCBI Taxonomy" id="46634"/>
    <lineage>
        <taxon>Eukaryota</taxon>
        <taxon>Fungi</taxon>
        <taxon>Dikarya</taxon>
        <taxon>Ascomycota</taxon>
        <taxon>Pezizomycotina</taxon>
        <taxon>Dothideomycetes</taxon>
        <taxon>Dothideomycetidae</taxon>
        <taxon>Dothideales</taxon>
        <taxon>Saccotheciaceae</taxon>
        <taxon>Aureobasidium</taxon>
    </lineage>
</organism>
<feature type="compositionally biased region" description="Acidic residues" evidence="1">
    <location>
        <begin position="8"/>
        <end position="19"/>
    </location>
</feature>
<evidence type="ECO:0008006" key="5">
    <source>
        <dbReference type="Google" id="ProtNLM"/>
    </source>
</evidence>
<keyword evidence="2" id="KW-1133">Transmembrane helix</keyword>
<feature type="region of interest" description="Disordered" evidence="1">
    <location>
        <begin position="147"/>
        <end position="167"/>
    </location>
</feature>
<protein>
    <recommendedName>
        <fullName evidence="5">Adhesin domain-containing protein</fullName>
    </recommendedName>
</protein>
<dbReference type="EMBL" id="JAHFYH010000016">
    <property type="protein sequence ID" value="KAH0224882.1"/>
    <property type="molecule type" value="Genomic_DNA"/>
</dbReference>
<sequence>MVSAVHDDDTDYSDLDEEAPSAASASRHPSGPKNRERLSERTPLLSTSPPPPAYADVTRLYGTPPYVARNESIAVQPDEFPHQDATTSAYTRTEEPQSMGDPERDAQDGKRVTKRRNILTNRKTLACLVFILTCSLIGLVTVTTVKHDKSQDSNSGNGSPSPADGFPHYMRCDIGSIGDPQTFTFHAPRSFSFVEITEGAHNPSSDINGQVRVMLGEEDQEHPLYVELRIAKSTAAQHSQFKIEYTGESLRVNAPASSPSYYRACMEIDLRIWIKPGAQLEHLEIATEHLDIKVDPGLFPSSLGSQSGAHYISNNTDFITVVGSLSVAYWESGRETRIDTVSGSVSGRFALKDVLSIKSVSGNININVEPKPETPNDPQPASFVAVTESGSVKAVFPMSSTIAEIPPRFYHTKVESRSGSVHGNYIHGINTDISTYSGSIDVNVLPYSANSTGNWLRTESAVGGIHVNVLPPYEDPQDVMGHSRSVHKTKSGSLHIKYPQQWEGKIEAVTMSGSLKLRGKDVEVLKRWSGPVGAHLIAKKGEANSAMDLGSSSGSVEVQIGEL</sequence>
<feature type="compositionally biased region" description="Basic and acidic residues" evidence="1">
    <location>
        <begin position="101"/>
        <end position="111"/>
    </location>
</feature>
<gene>
    <name evidence="3" type="ORF">KCV03_g3166</name>
</gene>
<keyword evidence="2" id="KW-0472">Membrane</keyword>
<evidence type="ECO:0000313" key="4">
    <source>
        <dbReference type="Proteomes" id="UP000767238"/>
    </source>
</evidence>
<evidence type="ECO:0000256" key="2">
    <source>
        <dbReference type="SAM" id="Phobius"/>
    </source>
</evidence>
<accession>A0A9P8GJ85</accession>
<feature type="region of interest" description="Disordered" evidence="1">
    <location>
        <begin position="1"/>
        <end position="58"/>
    </location>
</feature>
<feature type="transmembrane region" description="Helical" evidence="2">
    <location>
        <begin position="124"/>
        <end position="145"/>
    </location>
</feature>